<reference evidence="2" key="2">
    <citation type="submission" date="2023-02" db="EMBL/GenBank/DDBJ databases">
        <authorList>
            <person name="Rayyan A."/>
            <person name="Meyer T."/>
            <person name="Kyndt J.A."/>
        </authorList>
    </citation>
    <scope>NUCLEOTIDE SEQUENCE</scope>
    <source>
        <strain evidence="2">DSM 9987</strain>
    </source>
</reference>
<proteinExistence type="predicted"/>
<accession>A0ABT5JDU3</accession>
<dbReference type="Proteomes" id="UP001165652">
    <property type="component" value="Unassembled WGS sequence"/>
</dbReference>
<name>A0ABT5JDU3_RHOTP</name>
<reference evidence="2" key="1">
    <citation type="journal article" date="2023" name="Microbiol Resour">
        <title>Genome Sequences of Rhodoplanes serenus and Two Thermotolerant Strains, Rhodoplanes tepidamans and 'Rhodoplanes cryptolactis,' Further Refine the Genus.</title>
        <authorList>
            <person name="Rayyan A.A."/>
            <person name="Kyndt J.A."/>
        </authorList>
    </citation>
    <scope>NUCLEOTIDE SEQUENCE</scope>
    <source>
        <strain evidence="2">DSM 9987</strain>
    </source>
</reference>
<dbReference type="InterPro" id="IPR016024">
    <property type="entry name" value="ARM-type_fold"/>
</dbReference>
<evidence type="ECO:0008006" key="4">
    <source>
        <dbReference type="Google" id="ProtNLM"/>
    </source>
</evidence>
<dbReference type="Gene3D" id="1.25.10.10">
    <property type="entry name" value="Leucine-rich Repeat Variant"/>
    <property type="match status" value="1"/>
</dbReference>
<dbReference type="SUPFAM" id="SSF48371">
    <property type="entry name" value="ARM repeat"/>
    <property type="match status" value="1"/>
</dbReference>
<organism evidence="2 3">
    <name type="scientific">Rhodoplanes tepidamans</name>
    <name type="common">Rhodoplanes cryptolactis</name>
    <dbReference type="NCBI Taxonomy" id="200616"/>
    <lineage>
        <taxon>Bacteria</taxon>
        <taxon>Pseudomonadati</taxon>
        <taxon>Pseudomonadota</taxon>
        <taxon>Alphaproteobacteria</taxon>
        <taxon>Hyphomicrobiales</taxon>
        <taxon>Nitrobacteraceae</taxon>
        <taxon>Rhodoplanes</taxon>
    </lineage>
</organism>
<keyword evidence="3" id="KW-1185">Reference proteome</keyword>
<gene>
    <name evidence="2" type="ORF">PQJ73_19090</name>
</gene>
<protein>
    <recommendedName>
        <fullName evidence="4">HEAT repeat domain-containing protein</fullName>
    </recommendedName>
</protein>
<evidence type="ECO:0000256" key="1">
    <source>
        <dbReference type="SAM" id="MobiDB-lite"/>
    </source>
</evidence>
<evidence type="ECO:0000313" key="2">
    <source>
        <dbReference type="EMBL" id="MDC7787802.1"/>
    </source>
</evidence>
<dbReference type="RefSeq" id="WP_272778639.1">
    <property type="nucleotide sequence ID" value="NZ_JAQQLI010000032.1"/>
</dbReference>
<sequence length="201" mass="21373">MRLAVGDRRTVGAADAVADELAAEPVRSGELVILLFDLDRGVRMRAADALEKASALAPELLRDHEQRLIVCAEDAADPELKWHLARMLPRLALEPHDRAAALDIVHGWLADDSVVVRVEALDAFAALAAGDPALAAEVQRRLDEALASGRPAEKARARQILRTRTAPAPAGHGQGGHGQGGRDRTGRTRAGRVPAEPAAAR</sequence>
<evidence type="ECO:0000313" key="3">
    <source>
        <dbReference type="Proteomes" id="UP001165652"/>
    </source>
</evidence>
<dbReference type="InterPro" id="IPR011989">
    <property type="entry name" value="ARM-like"/>
</dbReference>
<feature type="region of interest" description="Disordered" evidence="1">
    <location>
        <begin position="161"/>
        <end position="201"/>
    </location>
</feature>
<dbReference type="EMBL" id="JAQQLI010000032">
    <property type="protein sequence ID" value="MDC7787802.1"/>
    <property type="molecule type" value="Genomic_DNA"/>
</dbReference>
<comment type="caution">
    <text evidence="2">The sequence shown here is derived from an EMBL/GenBank/DDBJ whole genome shotgun (WGS) entry which is preliminary data.</text>
</comment>